<sequence>MPPVVVDTIQPLSTATTAALSSNPSLKPDSTTSTQLEHAVAQKVAAEQSVVRARDTSASAAVLGACMPESHYLNGQDKMVQFAGLYVVRGPTESKHVRYTMDVAVAELELRGRCIQRFQSFFLLRKRLLEVLKTCHGRLPVRRSTVIGMSDEPQLSAGAELVEMITRPRCIQCPECESTYNQLAAVKFPRRTWFPPSLQDVQDRSQMLEIFLDNCVRIATTWPACRRSERLFVASLGKFLGVDLRAHIANQKEVGSMVKTRTVIRSENLGEDEDERPEKTESSSEVVYLPSPHEVAEDSTMSDTFEDDCHSEPNFSFISNPSKEDNENGVLDRYQMTIKEAGARVAEPMSAAELAGSVHADGFVALPIATFGPSLAVVELVRTQVMNRYEEFLAEAASQKLDMTLREHSERLPGFYVREGGRIDMQLSTSAFQTRPLTSHSTESVHSVDMDLLKGMAEKWQPVLKELFGRDKYHLEYIGCVVSRPGDGDQNWHLDGVHRNQQVQEPVDRLNVFVPLVAITDKTGGTEMKTKSHIHEDGARGTAFEGYEDLPSVTACVDAGTPIIMDYRVWHRGLANTSESTVRPLLYFKYAKIETPTVVKVPTVGKKRKRITPMLV</sequence>
<protein>
    <submittedName>
        <fullName evidence="2">Unnamed protein product</fullName>
    </submittedName>
</protein>
<dbReference type="SUPFAM" id="SSF51197">
    <property type="entry name" value="Clavaminate synthase-like"/>
    <property type="match status" value="1"/>
</dbReference>
<comment type="caution">
    <text evidence="2">The sequence shown here is derived from an EMBL/GenBank/DDBJ whole genome shotgun (WGS) entry which is preliminary data.</text>
</comment>
<dbReference type="AlphaFoldDB" id="A0A9W6XFU4"/>
<reference evidence="2" key="1">
    <citation type="submission" date="2023-04" db="EMBL/GenBank/DDBJ databases">
        <title>Phytophthora fragariaefolia NBRC 109709.</title>
        <authorList>
            <person name="Ichikawa N."/>
            <person name="Sato H."/>
            <person name="Tonouchi N."/>
        </authorList>
    </citation>
    <scope>NUCLEOTIDE SEQUENCE</scope>
    <source>
        <strain evidence="2">NBRC 109709</strain>
    </source>
</reference>
<name>A0A9W6XFU4_9STRA</name>
<organism evidence="2 3">
    <name type="scientific">Phytophthora fragariaefolia</name>
    <dbReference type="NCBI Taxonomy" id="1490495"/>
    <lineage>
        <taxon>Eukaryota</taxon>
        <taxon>Sar</taxon>
        <taxon>Stramenopiles</taxon>
        <taxon>Oomycota</taxon>
        <taxon>Peronosporomycetes</taxon>
        <taxon>Peronosporales</taxon>
        <taxon>Peronosporaceae</taxon>
        <taxon>Phytophthora</taxon>
    </lineage>
</organism>
<gene>
    <name evidence="2" type="ORF">Pfra01_001059700</name>
</gene>
<dbReference type="InterPro" id="IPR008775">
    <property type="entry name" value="Phytyl_CoA_dOase-like"/>
</dbReference>
<keyword evidence="3" id="KW-1185">Reference proteome</keyword>
<dbReference type="PANTHER" id="PTHR37563:SF2">
    <property type="entry name" value="PHYTANOYL-COA DIOXYGENASE FAMILY PROTEIN (AFU_ORTHOLOGUE AFUA_2G03330)"/>
    <property type="match status" value="1"/>
</dbReference>
<evidence type="ECO:0000313" key="2">
    <source>
        <dbReference type="EMBL" id="GMF37638.1"/>
    </source>
</evidence>
<evidence type="ECO:0000313" key="3">
    <source>
        <dbReference type="Proteomes" id="UP001165121"/>
    </source>
</evidence>
<dbReference type="Proteomes" id="UP001165121">
    <property type="component" value="Unassembled WGS sequence"/>
</dbReference>
<dbReference type="InterPro" id="IPR051961">
    <property type="entry name" value="Fungal_Metabolite_Diox"/>
</dbReference>
<dbReference type="PANTHER" id="PTHR37563">
    <property type="entry name" value="PHYTANOYL-COA DIOXYGENASE FAMILY PROTEIN (AFU_ORTHOLOGUE AFUA_2G03330)"/>
    <property type="match status" value="1"/>
</dbReference>
<accession>A0A9W6XFU4</accession>
<dbReference type="OrthoDB" id="79283at2759"/>
<evidence type="ECO:0000256" key="1">
    <source>
        <dbReference type="SAM" id="MobiDB-lite"/>
    </source>
</evidence>
<feature type="region of interest" description="Disordered" evidence="1">
    <location>
        <begin position="265"/>
        <end position="287"/>
    </location>
</feature>
<dbReference type="EMBL" id="BSXT01001032">
    <property type="protein sequence ID" value="GMF37638.1"/>
    <property type="molecule type" value="Genomic_DNA"/>
</dbReference>
<proteinExistence type="predicted"/>
<dbReference type="Pfam" id="PF05721">
    <property type="entry name" value="PhyH"/>
    <property type="match status" value="1"/>
</dbReference>
<dbReference type="Gene3D" id="2.60.120.620">
    <property type="entry name" value="q2cbj1_9rhob like domain"/>
    <property type="match status" value="1"/>
</dbReference>